<dbReference type="AlphaFoldDB" id="A0A127MA24"/>
<evidence type="ECO:0000313" key="2">
    <source>
        <dbReference type="Proteomes" id="UP000074119"/>
    </source>
</evidence>
<protein>
    <recommendedName>
        <fullName evidence="3">Alcohol dehydrogenase</fullName>
    </recommendedName>
</protein>
<gene>
    <name evidence="1" type="ORF">AZF00_18120</name>
</gene>
<evidence type="ECO:0008006" key="3">
    <source>
        <dbReference type="Google" id="ProtNLM"/>
    </source>
</evidence>
<dbReference type="Gene3D" id="3.90.180.10">
    <property type="entry name" value="Medium-chain alcohol dehydrogenases, catalytic domain"/>
    <property type="match status" value="1"/>
</dbReference>
<name>A0A127MA24_9GAMM</name>
<dbReference type="PANTHER" id="PTHR45033">
    <property type="match status" value="1"/>
</dbReference>
<accession>A0A127MA24</accession>
<evidence type="ECO:0000313" key="1">
    <source>
        <dbReference type="EMBL" id="AMO70101.1"/>
    </source>
</evidence>
<dbReference type="EMBL" id="CP014544">
    <property type="protein sequence ID" value="AMO70101.1"/>
    <property type="molecule type" value="Genomic_DNA"/>
</dbReference>
<sequence>MLKKPRVRPGAVGSREMQTRMVSFLEAARFKPIIDCSFDFESLVEAFQYLLSGQHLGKICIDI</sequence>
<dbReference type="RefSeq" id="WP_040804062.1">
    <property type="nucleotide sequence ID" value="NZ_CP014544.1"/>
</dbReference>
<organism evidence="1 2">
    <name type="scientific">Zhongshania aliphaticivorans</name>
    <dbReference type="NCBI Taxonomy" id="1470434"/>
    <lineage>
        <taxon>Bacteria</taxon>
        <taxon>Pseudomonadati</taxon>
        <taxon>Pseudomonadota</taxon>
        <taxon>Gammaproteobacteria</taxon>
        <taxon>Cellvibrionales</taxon>
        <taxon>Spongiibacteraceae</taxon>
        <taxon>Zhongshania</taxon>
    </lineage>
</organism>
<dbReference type="KEGG" id="zal:AZF00_18120"/>
<proteinExistence type="predicted"/>
<dbReference type="Proteomes" id="UP000074119">
    <property type="component" value="Chromosome"/>
</dbReference>
<dbReference type="PANTHER" id="PTHR45033:SF2">
    <property type="entry name" value="ZINC-TYPE ALCOHOL DEHYDROGENASE-LIKE PROTEIN C1773.06C"/>
    <property type="match status" value="1"/>
</dbReference>
<dbReference type="Pfam" id="PF13602">
    <property type="entry name" value="ADH_zinc_N_2"/>
    <property type="match status" value="1"/>
</dbReference>
<reference evidence="1 2" key="1">
    <citation type="submission" date="2015-12" db="EMBL/GenBank/DDBJ databases">
        <authorList>
            <person name="Shamseldin A."/>
            <person name="Moawad H."/>
            <person name="Abd El-Rahim W.M."/>
            <person name="Sadowsky M.J."/>
        </authorList>
    </citation>
    <scope>NUCLEOTIDE SEQUENCE [LARGE SCALE GENOMIC DNA]</scope>
    <source>
        <strain evidence="1 2">SM2</strain>
    </source>
</reference>
<dbReference type="STRING" id="1470434.AZF00_18120"/>
<dbReference type="InterPro" id="IPR052711">
    <property type="entry name" value="Zinc_ADH-like"/>
</dbReference>